<keyword evidence="5" id="KW-0540">Nuclease</keyword>
<keyword evidence="4" id="KW-0819">tRNA processing</keyword>
<dbReference type="InterPro" id="IPR023538">
    <property type="entry name" value="RNP1"/>
</dbReference>
<gene>
    <name evidence="8" type="ORF">CANCADRAFT_14814</name>
</gene>
<evidence type="ECO:0000256" key="1">
    <source>
        <dbReference type="ARBA" id="ARBA00004123"/>
    </source>
</evidence>
<dbReference type="InterPro" id="IPR002730">
    <property type="entry name" value="Rpp29/RNP1"/>
</dbReference>
<dbReference type="Pfam" id="PF01868">
    <property type="entry name" value="RNase_P-MRP_p29"/>
    <property type="match status" value="1"/>
</dbReference>
<dbReference type="OrthoDB" id="124041at2759"/>
<dbReference type="GO" id="GO:0030677">
    <property type="term" value="C:ribonuclease P complex"/>
    <property type="evidence" value="ECO:0007669"/>
    <property type="project" value="InterPro"/>
</dbReference>
<keyword evidence="6" id="KW-0255">Endonuclease</keyword>
<keyword evidence="9" id="KW-1185">Reference proteome</keyword>
<evidence type="ECO:0000256" key="3">
    <source>
        <dbReference type="ARBA" id="ARBA00022490"/>
    </source>
</evidence>
<evidence type="ECO:0000256" key="4">
    <source>
        <dbReference type="ARBA" id="ARBA00022694"/>
    </source>
</evidence>
<keyword evidence="7" id="KW-0378">Hydrolase</keyword>
<dbReference type="AlphaFoldDB" id="A0A1E4TAL2"/>
<dbReference type="GO" id="GO:0004519">
    <property type="term" value="F:endonuclease activity"/>
    <property type="evidence" value="ECO:0007669"/>
    <property type="project" value="UniProtKB-KW"/>
</dbReference>
<accession>A0A1E4TAL2</accession>
<dbReference type="PANTHER" id="PTHR13348">
    <property type="entry name" value="RIBONUCLEASE P SUBUNIT P29"/>
    <property type="match status" value="1"/>
</dbReference>
<comment type="subcellular location">
    <subcellularLocation>
        <location evidence="1">Nucleus</location>
    </subcellularLocation>
</comment>
<dbReference type="Gene3D" id="2.30.30.210">
    <property type="entry name" value="Ribonuclease P/MRP, subunit p29"/>
    <property type="match status" value="1"/>
</dbReference>
<protein>
    <submittedName>
        <fullName evidence="8">Uncharacterized protein</fullName>
    </submittedName>
</protein>
<evidence type="ECO:0000256" key="5">
    <source>
        <dbReference type="ARBA" id="ARBA00022722"/>
    </source>
</evidence>
<dbReference type="GO" id="GO:0001682">
    <property type="term" value="P:tRNA 5'-leader removal"/>
    <property type="evidence" value="ECO:0007669"/>
    <property type="project" value="InterPro"/>
</dbReference>
<dbReference type="GO" id="GO:0033204">
    <property type="term" value="F:ribonuclease P RNA binding"/>
    <property type="evidence" value="ECO:0007669"/>
    <property type="project" value="InterPro"/>
</dbReference>
<dbReference type="HAMAP" id="MF_00754">
    <property type="entry name" value="RNase_P_1"/>
    <property type="match status" value="1"/>
</dbReference>
<feature type="non-terminal residue" evidence="8">
    <location>
        <position position="111"/>
    </location>
</feature>
<reference evidence="9" key="1">
    <citation type="submission" date="2016-02" db="EMBL/GenBank/DDBJ databases">
        <title>Comparative genomics of biotechnologically important yeasts.</title>
        <authorList>
            <consortium name="DOE Joint Genome Institute"/>
            <person name="Riley R."/>
            <person name="Haridas S."/>
            <person name="Wolfe K.H."/>
            <person name="Lopes M.R."/>
            <person name="Hittinger C.T."/>
            <person name="Goker M."/>
            <person name="Salamov A."/>
            <person name="Wisecaver J."/>
            <person name="Long T.M."/>
            <person name="Aerts A.L."/>
            <person name="Barry K."/>
            <person name="Choi C."/>
            <person name="Clum A."/>
            <person name="Coughlan A.Y."/>
            <person name="Deshpande S."/>
            <person name="Douglass A.P."/>
            <person name="Hanson S.J."/>
            <person name="Klenk H.-P."/>
            <person name="Labutti K."/>
            <person name="Lapidus A."/>
            <person name="Lindquist E."/>
            <person name="Lipzen A."/>
            <person name="Meier-Kolthoff J.P."/>
            <person name="Ohm R.A."/>
            <person name="Otillar R.P."/>
            <person name="Pangilinan J."/>
            <person name="Peng Y."/>
            <person name="Rokas A."/>
            <person name="Rosa C.A."/>
            <person name="Scheuner C."/>
            <person name="Sibirny A.A."/>
            <person name="Slot J.C."/>
            <person name="Stielow J.B."/>
            <person name="Sun H."/>
            <person name="Kurtzman C.P."/>
            <person name="Blackwell M."/>
            <person name="Jeffries T.W."/>
            <person name="Grigoriev I.V."/>
        </authorList>
    </citation>
    <scope>NUCLEOTIDE SEQUENCE [LARGE SCALE GENOMIC DNA]</scope>
    <source>
        <strain evidence="9">NRRL Y-17796</strain>
    </source>
</reference>
<dbReference type="GO" id="GO:0006364">
    <property type="term" value="P:rRNA processing"/>
    <property type="evidence" value="ECO:0007669"/>
    <property type="project" value="TreeGrafter"/>
</dbReference>
<feature type="non-terminal residue" evidence="8">
    <location>
        <position position="1"/>
    </location>
</feature>
<dbReference type="GO" id="GO:0016787">
    <property type="term" value="F:hydrolase activity"/>
    <property type="evidence" value="ECO:0007669"/>
    <property type="project" value="UniProtKB-KW"/>
</dbReference>
<dbReference type="SUPFAM" id="SSF101744">
    <property type="entry name" value="Rof/RNase P subunit-like"/>
    <property type="match status" value="1"/>
</dbReference>
<dbReference type="InterPro" id="IPR016848">
    <property type="entry name" value="RNase_P/MRP_Rpp29-subunit"/>
</dbReference>
<sequence length="111" mass="12273">ELWWGYMKDLLEDQNVDLMLQKIAAADYHGAKVTVVQSTCPSMIGISGTVVMEGRSVLAITNNGTKIVPKSGSVFRMSVPQGDDQIDVELVGNRLMFRAAERSVRKFKAKK</sequence>
<dbReference type="Proteomes" id="UP000095023">
    <property type="component" value="Unassembled WGS sequence"/>
</dbReference>
<dbReference type="PANTHER" id="PTHR13348:SF0">
    <property type="entry name" value="RIBONUCLEASE P PROTEIN SUBUNIT P29"/>
    <property type="match status" value="1"/>
</dbReference>
<dbReference type="GO" id="GO:0005634">
    <property type="term" value="C:nucleus"/>
    <property type="evidence" value="ECO:0007669"/>
    <property type="project" value="UniProtKB-SubCell"/>
</dbReference>
<evidence type="ECO:0000313" key="8">
    <source>
        <dbReference type="EMBL" id="ODV88796.1"/>
    </source>
</evidence>
<dbReference type="EMBL" id="KV453843">
    <property type="protein sequence ID" value="ODV88796.1"/>
    <property type="molecule type" value="Genomic_DNA"/>
</dbReference>
<evidence type="ECO:0000256" key="2">
    <source>
        <dbReference type="ARBA" id="ARBA00006181"/>
    </source>
</evidence>
<evidence type="ECO:0000313" key="9">
    <source>
        <dbReference type="Proteomes" id="UP000095023"/>
    </source>
</evidence>
<evidence type="ECO:0000256" key="6">
    <source>
        <dbReference type="ARBA" id="ARBA00022759"/>
    </source>
</evidence>
<name>A0A1E4TAL2_9ASCO</name>
<dbReference type="InterPro" id="IPR023534">
    <property type="entry name" value="Rof/RNase_P-like"/>
</dbReference>
<dbReference type="InterPro" id="IPR036980">
    <property type="entry name" value="RNase_P/MRP_Rpp29_sf"/>
</dbReference>
<proteinExistence type="inferred from homology"/>
<dbReference type="GO" id="GO:0000172">
    <property type="term" value="C:ribonuclease MRP complex"/>
    <property type="evidence" value="ECO:0007669"/>
    <property type="project" value="InterPro"/>
</dbReference>
<keyword evidence="3" id="KW-0963">Cytoplasm</keyword>
<organism evidence="8 9">
    <name type="scientific">Tortispora caseinolytica NRRL Y-17796</name>
    <dbReference type="NCBI Taxonomy" id="767744"/>
    <lineage>
        <taxon>Eukaryota</taxon>
        <taxon>Fungi</taxon>
        <taxon>Dikarya</taxon>
        <taxon>Ascomycota</taxon>
        <taxon>Saccharomycotina</taxon>
        <taxon>Trigonopsidomycetes</taxon>
        <taxon>Trigonopsidales</taxon>
        <taxon>Trigonopsidaceae</taxon>
        <taxon>Tortispora</taxon>
    </lineage>
</organism>
<dbReference type="SMART" id="SM00538">
    <property type="entry name" value="POP4"/>
    <property type="match status" value="1"/>
</dbReference>
<comment type="similarity">
    <text evidence="2">Belongs to the eukaryotic/archaeal RNase P protein component 1 family.</text>
</comment>
<evidence type="ECO:0000256" key="7">
    <source>
        <dbReference type="ARBA" id="ARBA00022801"/>
    </source>
</evidence>